<dbReference type="EMBL" id="CZPT02000058">
    <property type="protein sequence ID" value="SCU64426.1"/>
    <property type="molecule type" value="Genomic_DNA"/>
</dbReference>
<gene>
    <name evidence="1" type="ORF">TEOVI_000865600</name>
</gene>
<reference evidence="1" key="1">
    <citation type="submission" date="2016-09" db="EMBL/GenBank/DDBJ databases">
        <authorList>
            <person name="Hebert L."/>
            <person name="Moumen B."/>
        </authorList>
    </citation>
    <scope>NUCLEOTIDE SEQUENCE [LARGE SCALE GENOMIC DNA]</scope>
    <source>
        <strain evidence="1">OVI</strain>
    </source>
</reference>
<dbReference type="VEuPathDB" id="TriTrypDB:TEOVI_000865600"/>
<organism evidence="1 2">
    <name type="scientific">Trypanosoma equiperdum</name>
    <dbReference type="NCBI Taxonomy" id="5694"/>
    <lineage>
        <taxon>Eukaryota</taxon>
        <taxon>Discoba</taxon>
        <taxon>Euglenozoa</taxon>
        <taxon>Kinetoplastea</taxon>
        <taxon>Metakinetoplastina</taxon>
        <taxon>Trypanosomatida</taxon>
        <taxon>Trypanosomatidae</taxon>
        <taxon>Trypanosoma</taxon>
    </lineage>
</organism>
<evidence type="ECO:0000313" key="2">
    <source>
        <dbReference type="Proteomes" id="UP000195570"/>
    </source>
</evidence>
<proteinExistence type="predicted"/>
<dbReference type="RefSeq" id="XP_067076195.1">
    <property type="nucleotide sequence ID" value="XM_067220094.1"/>
</dbReference>
<name>A0A1G4HYP0_TRYEQ</name>
<sequence length="524" mass="58226">MQAACTSRSVAVLGKLASKGVGVLLLLAIFRRWRKSQRADSIKKHFQQENEVKDTGCMTSALSYLPIYINSDKLPENMLVGAPLFYPPQMAVLPLSWTDAVGFERSCFITCEGPFPHMTANGKDPHDMSFFFLQYMQRVPFMQSTAERGLPIKQLQDVGLLCCTDAFSHIVTDPAERVVVIFGRNGPYFTSLVITPCTMPEKNVVGNIQLANQISLQDLQKLLDACCPTPLVDEIRLAGTSAGTLQGKLHIACRYGNRVVQFTAASALTVRSARDNEDFIFSLEGDVLAQKRIVFDAATIDALISGKTLDELFSCPGPQCMRVSSLVQLIHMEDLTEISHNLGNGASNGDVTREINLKVSGSRLLLSAGEVSVVFHHAHLGVHFPINSHHGVICEPVLTTDLCLMYYPLGSTAALPNAMMRRVRQLPPTWERSLHTDDALRHNALFHFTDWMRGSVPCITCDLSGFRCAQLYEEKDGMSCRTYVVPLAEEIMVLRWETSTCDWEQHLPHLQKFIDTLHLEVPTA</sequence>
<keyword evidence="2" id="KW-1185">Reference proteome</keyword>
<protein>
    <submittedName>
        <fullName evidence="1">Uncharacterized protein</fullName>
    </submittedName>
</protein>
<dbReference type="GeneID" id="92382590"/>
<dbReference type="Proteomes" id="UP000195570">
    <property type="component" value="Unassembled WGS sequence"/>
</dbReference>
<accession>A0A1G4HYP0</accession>
<dbReference type="AlphaFoldDB" id="A0A1G4HYP0"/>
<comment type="caution">
    <text evidence="1">The sequence shown here is derived from an EMBL/GenBank/DDBJ whole genome shotgun (WGS) entry which is preliminary data.</text>
</comment>
<evidence type="ECO:0000313" key="1">
    <source>
        <dbReference type="EMBL" id="SCU64426.1"/>
    </source>
</evidence>